<reference evidence="1" key="1">
    <citation type="submission" date="2014-11" db="EMBL/GenBank/DDBJ databases">
        <authorList>
            <person name="Amaro Gonzalez C."/>
        </authorList>
    </citation>
    <scope>NUCLEOTIDE SEQUENCE</scope>
</reference>
<dbReference type="EMBL" id="GBXM01094483">
    <property type="protein sequence ID" value="JAH14094.1"/>
    <property type="molecule type" value="Transcribed_RNA"/>
</dbReference>
<evidence type="ECO:0000313" key="1">
    <source>
        <dbReference type="EMBL" id="JAH19917.1"/>
    </source>
</evidence>
<reference evidence="1" key="2">
    <citation type="journal article" date="2015" name="Fish Shellfish Immunol.">
        <title>Early steps in the European eel (Anguilla anguilla)-Vibrio vulnificus interaction in the gills: Role of the RtxA13 toxin.</title>
        <authorList>
            <person name="Callol A."/>
            <person name="Pajuelo D."/>
            <person name="Ebbesson L."/>
            <person name="Teles M."/>
            <person name="MacKenzie S."/>
            <person name="Amaro C."/>
        </authorList>
    </citation>
    <scope>NUCLEOTIDE SEQUENCE</scope>
</reference>
<accession>A0A0E9QU04</accession>
<dbReference type="AlphaFoldDB" id="A0A0E9QU04"/>
<protein>
    <submittedName>
        <fullName evidence="1">Uncharacterized protein</fullName>
    </submittedName>
</protein>
<proteinExistence type="predicted"/>
<name>A0A0E9QU04_ANGAN</name>
<dbReference type="EMBL" id="GBXM01088660">
    <property type="protein sequence ID" value="JAH19917.1"/>
    <property type="molecule type" value="Transcribed_RNA"/>
</dbReference>
<sequence length="35" mass="4299">MTSRQCFLCLTSHFCKLKTKRVFLLRWNKHPVTFQ</sequence>
<organism evidence="1">
    <name type="scientific">Anguilla anguilla</name>
    <name type="common">European freshwater eel</name>
    <name type="synonym">Muraena anguilla</name>
    <dbReference type="NCBI Taxonomy" id="7936"/>
    <lineage>
        <taxon>Eukaryota</taxon>
        <taxon>Metazoa</taxon>
        <taxon>Chordata</taxon>
        <taxon>Craniata</taxon>
        <taxon>Vertebrata</taxon>
        <taxon>Euteleostomi</taxon>
        <taxon>Actinopterygii</taxon>
        <taxon>Neopterygii</taxon>
        <taxon>Teleostei</taxon>
        <taxon>Anguilliformes</taxon>
        <taxon>Anguillidae</taxon>
        <taxon>Anguilla</taxon>
    </lineage>
</organism>